<dbReference type="EMBL" id="BARU01040524">
    <property type="protein sequence ID" value="GAH78590.1"/>
    <property type="molecule type" value="Genomic_DNA"/>
</dbReference>
<proteinExistence type="predicted"/>
<protein>
    <submittedName>
        <fullName evidence="1">Uncharacterized protein</fullName>
    </submittedName>
</protein>
<evidence type="ECO:0000313" key="1">
    <source>
        <dbReference type="EMBL" id="GAH78590.1"/>
    </source>
</evidence>
<gene>
    <name evidence="1" type="ORF">S03H2_62638</name>
</gene>
<sequence>YRRTDFLSDWRRITGRPAREDLLKYVPKKYRPPGNLIEYTPEYLSRQFRADFTVRGRDPLTGEAIDTGYSLAKDELAAIRDLEDEMQALLDAAPEDYPVDIDELFLRGVKSRKPPL</sequence>
<name>X1JAR1_9ZZZZ</name>
<accession>X1JAR1</accession>
<organism evidence="1">
    <name type="scientific">marine sediment metagenome</name>
    <dbReference type="NCBI Taxonomy" id="412755"/>
    <lineage>
        <taxon>unclassified sequences</taxon>
        <taxon>metagenomes</taxon>
        <taxon>ecological metagenomes</taxon>
    </lineage>
</organism>
<reference evidence="1" key="1">
    <citation type="journal article" date="2014" name="Front. Microbiol.">
        <title>High frequency of phylogenetically diverse reductive dehalogenase-homologous genes in deep subseafloor sedimentary metagenomes.</title>
        <authorList>
            <person name="Kawai M."/>
            <person name="Futagami T."/>
            <person name="Toyoda A."/>
            <person name="Takaki Y."/>
            <person name="Nishi S."/>
            <person name="Hori S."/>
            <person name="Arai W."/>
            <person name="Tsubouchi T."/>
            <person name="Morono Y."/>
            <person name="Uchiyama I."/>
            <person name="Ito T."/>
            <person name="Fujiyama A."/>
            <person name="Inagaki F."/>
            <person name="Takami H."/>
        </authorList>
    </citation>
    <scope>NUCLEOTIDE SEQUENCE</scope>
    <source>
        <strain evidence="1">Expedition CK06-06</strain>
    </source>
</reference>
<dbReference type="AlphaFoldDB" id="X1JAR1"/>
<feature type="non-terminal residue" evidence="1">
    <location>
        <position position="1"/>
    </location>
</feature>
<comment type="caution">
    <text evidence="1">The sequence shown here is derived from an EMBL/GenBank/DDBJ whole genome shotgun (WGS) entry which is preliminary data.</text>
</comment>